<feature type="signal peptide" evidence="4">
    <location>
        <begin position="1"/>
        <end position="23"/>
    </location>
</feature>
<dbReference type="InterPro" id="IPR006059">
    <property type="entry name" value="SBP"/>
</dbReference>
<dbReference type="SUPFAM" id="SSF53850">
    <property type="entry name" value="Periplasmic binding protein-like II"/>
    <property type="match status" value="1"/>
</dbReference>
<evidence type="ECO:0000256" key="2">
    <source>
        <dbReference type="ARBA" id="ARBA00022448"/>
    </source>
</evidence>
<accession>A0A9D9H3S2</accession>
<dbReference type="Gene3D" id="3.40.190.10">
    <property type="entry name" value="Periplasmic binding protein-like II"/>
    <property type="match status" value="1"/>
</dbReference>
<reference evidence="5" key="1">
    <citation type="submission" date="2020-10" db="EMBL/GenBank/DDBJ databases">
        <authorList>
            <person name="Gilroy R."/>
        </authorList>
    </citation>
    <scope>NUCLEOTIDE SEQUENCE</scope>
    <source>
        <strain evidence="5">F6-4510</strain>
    </source>
</reference>
<dbReference type="GO" id="GO:0015768">
    <property type="term" value="P:maltose transport"/>
    <property type="evidence" value="ECO:0007669"/>
    <property type="project" value="TreeGrafter"/>
</dbReference>
<keyword evidence="2" id="KW-0813">Transport</keyword>
<evidence type="ECO:0000256" key="1">
    <source>
        <dbReference type="ARBA" id="ARBA00008520"/>
    </source>
</evidence>
<organism evidence="5 6">
    <name type="scientific">Candidatus Fimicola merdigallinarum</name>
    <dbReference type="NCBI Taxonomy" id="2840819"/>
    <lineage>
        <taxon>Bacteria</taxon>
        <taxon>Bacillati</taxon>
        <taxon>Bacillota</taxon>
        <taxon>Clostridia</taxon>
        <taxon>Lachnospirales</taxon>
        <taxon>Lachnospiraceae</taxon>
        <taxon>Lachnospiraceae incertae sedis</taxon>
        <taxon>Candidatus Fimicola</taxon>
    </lineage>
</organism>
<dbReference type="GO" id="GO:1901982">
    <property type="term" value="F:maltose binding"/>
    <property type="evidence" value="ECO:0007669"/>
    <property type="project" value="TreeGrafter"/>
</dbReference>
<dbReference type="PANTHER" id="PTHR30061">
    <property type="entry name" value="MALTOSE-BINDING PERIPLASMIC PROTEIN"/>
    <property type="match status" value="1"/>
</dbReference>
<protein>
    <submittedName>
        <fullName evidence="5">Extracellular solute-binding protein</fullName>
    </submittedName>
</protein>
<dbReference type="Proteomes" id="UP000823611">
    <property type="component" value="Unassembled WGS sequence"/>
</dbReference>
<sequence>MKKHCLVLSIIMTAILFSISACKKNDDLYSKENPVSITVWNYYNGEQIESFNSLVEKFNKGKGAEKGIHVECFSQGTVNDLERNVISAVEGKVGAYDVPNIFSAYPDTAYYVDNMGVLVDLSQYLTEGELDLYVDSYIDEGRFNNSEEVKIFPVAKSLEIFLLNKTDWDKFAEETGATYDDLKTIEGVTKIAEEYYNWTDSKTLEPNDGRAFFGRDAMANYILIGAKELGVDIFNVENGNMTLNLDKEVMRKLWDNYYVPFIKGYFAKSGKFRSDDIKTGNVISFVGSSSGATFFPKQVILSDTESYPILMEALPNPKFSDGEDYAIQQGAGMVVTKGSDAEIKASIEFLKWFTSIENNIEFSTQSGYLPVLKEANNIEVIEKYNSEIDNIMDKILGQAIDTVNSNKLYTTNAFENGTGARVILEHCMSDIADKDRGIVVERLKNGFTLDEASAEFLTDEYFDTWYNNLLSELKEFQYK</sequence>
<name>A0A9D9H3S2_9FIRM</name>
<keyword evidence="3 4" id="KW-0732">Signal</keyword>
<evidence type="ECO:0000256" key="3">
    <source>
        <dbReference type="ARBA" id="ARBA00022729"/>
    </source>
</evidence>
<dbReference type="GO" id="GO:0055052">
    <property type="term" value="C:ATP-binding cassette (ABC) transporter complex, substrate-binding subunit-containing"/>
    <property type="evidence" value="ECO:0007669"/>
    <property type="project" value="TreeGrafter"/>
</dbReference>
<evidence type="ECO:0000256" key="4">
    <source>
        <dbReference type="SAM" id="SignalP"/>
    </source>
</evidence>
<feature type="chain" id="PRO_5039447599" evidence="4">
    <location>
        <begin position="24"/>
        <end position="479"/>
    </location>
</feature>
<evidence type="ECO:0000313" key="6">
    <source>
        <dbReference type="Proteomes" id="UP000823611"/>
    </source>
</evidence>
<proteinExistence type="inferred from homology"/>
<reference evidence="5" key="2">
    <citation type="journal article" date="2021" name="PeerJ">
        <title>Extensive microbial diversity within the chicken gut microbiome revealed by metagenomics and culture.</title>
        <authorList>
            <person name="Gilroy R."/>
            <person name="Ravi A."/>
            <person name="Getino M."/>
            <person name="Pursley I."/>
            <person name="Horton D.L."/>
            <person name="Alikhan N.F."/>
            <person name="Baker D."/>
            <person name="Gharbi K."/>
            <person name="Hall N."/>
            <person name="Watson M."/>
            <person name="Adriaenssens E.M."/>
            <person name="Foster-Nyarko E."/>
            <person name="Jarju S."/>
            <person name="Secka A."/>
            <person name="Antonio M."/>
            <person name="Oren A."/>
            <person name="Chaudhuri R.R."/>
            <person name="La Ragione R."/>
            <person name="Hildebrand F."/>
            <person name="Pallen M.J."/>
        </authorList>
    </citation>
    <scope>NUCLEOTIDE SEQUENCE</scope>
    <source>
        <strain evidence="5">F6-4510</strain>
    </source>
</reference>
<dbReference type="Pfam" id="PF13416">
    <property type="entry name" value="SBP_bac_8"/>
    <property type="match status" value="1"/>
</dbReference>
<comment type="similarity">
    <text evidence="1">Belongs to the bacterial solute-binding protein 1 family.</text>
</comment>
<dbReference type="GO" id="GO:0042956">
    <property type="term" value="P:maltodextrin transmembrane transport"/>
    <property type="evidence" value="ECO:0007669"/>
    <property type="project" value="TreeGrafter"/>
</dbReference>
<dbReference type="PANTHER" id="PTHR30061:SF50">
    <property type="entry name" value="MALTOSE_MALTODEXTRIN-BINDING PERIPLASMIC PROTEIN"/>
    <property type="match status" value="1"/>
</dbReference>
<comment type="caution">
    <text evidence="5">The sequence shown here is derived from an EMBL/GenBank/DDBJ whole genome shotgun (WGS) entry which is preliminary data.</text>
</comment>
<dbReference type="AlphaFoldDB" id="A0A9D9H3S2"/>
<dbReference type="EMBL" id="JADIMX010000050">
    <property type="protein sequence ID" value="MBO8434197.1"/>
    <property type="molecule type" value="Genomic_DNA"/>
</dbReference>
<gene>
    <name evidence="5" type="ORF">IAC55_02585</name>
</gene>
<evidence type="ECO:0000313" key="5">
    <source>
        <dbReference type="EMBL" id="MBO8434197.1"/>
    </source>
</evidence>
<dbReference type="PROSITE" id="PS51257">
    <property type="entry name" value="PROKAR_LIPOPROTEIN"/>
    <property type="match status" value="1"/>
</dbReference>